<name>A0A8C0ZS22_CASCN</name>
<accession>A0A8C0ZS22</accession>
<protein>
    <recommendedName>
        <fullName evidence="2">Galectin</fullName>
    </recommendedName>
</protein>
<reference evidence="4" key="1">
    <citation type="submission" date="2023-09" db="UniProtKB">
        <authorList>
            <consortium name="Ensembl"/>
        </authorList>
    </citation>
    <scope>IDENTIFICATION</scope>
</reference>
<sequence>HTSFPRQVPCTQKVALSVGSSVIIKGTPCISFGPANTSCDLPSRNDPELQVDFHISPDEKSDIAFHFRVYFGRLVVMNTRQSGKWENEVKSSTMPFEDGKPFDLRILVLHNEYQVIVNRQYCYSFAHRIQPSSVQMVQVWRDIRLTSSCNCN</sequence>
<keyword evidence="1 2" id="KW-0430">Lectin</keyword>
<organism evidence="4">
    <name type="scientific">Castor canadensis</name>
    <name type="common">American beaver</name>
    <dbReference type="NCBI Taxonomy" id="51338"/>
    <lineage>
        <taxon>Eukaryota</taxon>
        <taxon>Metazoa</taxon>
        <taxon>Chordata</taxon>
        <taxon>Craniata</taxon>
        <taxon>Vertebrata</taxon>
        <taxon>Euteleostomi</taxon>
        <taxon>Mammalia</taxon>
        <taxon>Eutheria</taxon>
        <taxon>Euarchontoglires</taxon>
        <taxon>Glires</taxon>
        <taxon>Rodentia</taxon>
        <taxon>Castorimorpha</taxon>
        <taxon>Castoridae</taxon>
        <taxon>Castor</taxon>
    </lineage>
</organism>
<dbReference type="InterPro" id="IPR013320">
    <property type="entry name" value="ConA-like_dom_sf"/>
</dbReference>
<dbReference type="Pfam" id="PF00337">
    <property type="entry name" value="Gal-bind_lectin"/>
    <property type="match status" value="1"/>
</dbReference>
<dbReference type="CDD" id="cd00070">
    <property type="entry name" value="GLECT"/>
    <property type="match status" value="1"/>
</dbReference>
<dbReference type="InterPro" id="IPR044156">
    <property type="entry name" value="Galectin-like"/>
</dbReference>
<dbReference type="Gene3D" id="2.60.120.200">
    <property type="match status" value="1"/>
</dbReference>
<evidence type="ECO:0000256" key="1">
    <source>
        <dbReference type="ARBA" id="ARBA00022734"/>
    </source>
</evidence>
<proteinExistence type="predicted"/>
<dbReference type="PANTHER" id="PTHR11346">
    <property type="entry name" value="GALECTIN"/>
    <property type="match status" value="1"/>
</dbReference>
<evidence type="ECO:0000259" key="3">
    <source>
        <dbReference type="PROSITE" id="PS51304"/>
    </source>
</evidence>
<feature type="domain" description="Galectin" evidence="3">
    <location>
        <begin position="8"/>
        <end position="152"/>
    </location>
</feature>
<dbReference type="InterPro" id="IPR001079">
    <property type="entry name" value="Galectin_CRD"/>
</dbReference>
<dbReference type="SUPFAM" id="SSF49899">
    <property type="entry name" value="Concanavalin A-like lectins/glucanases"/>
    <property type="match status" value="1"/>
</dbReference>
<dbReference type="SMART" id="SM00276">
    <property type="entry name" value="GLECT"/>
    <property type="match status" value="1"/>
</dbReference>
<dbReference type="GO" id="GO:0030246">
    <property type="term" value="F:carbohydrate binding"/>
    <property type="evidence" value="ECO:0007669"/>
    <property type="project" value="UniProtKB-UniRule"/>
</dbReference>
<dbReference type="AlphaFoldDB" id="A0A8C0ZS22"/>
<evidence type="ECO:0000256" key="2">
    <source>
        <dbReference type="RuleBase" id="RU102079"/>
    </source>
</evidence>
<dbReference type="PANTHER" id="PTHR11346:SF15">
    <property type="entry name" value="PLACENTAL PROTEIN 13-LIKE"/>
    <property type="match status" value="1"/>
</dbReference>
<dbReference type="PROSITE" id="PS51304">
    <property type="entry name" value="GALECTIN"/>
    <property type="match status" value="1"/>
</dbReference>
<dbReference type="Ensembl" id="ENSCCNT00000018252.1">
    <property type="protein sequence ID" value="ENSCCNP00000013917.1"/>
    <property type="gene ID" value="ENSCCNG00000014415.1"/>
</dbReference>
<dbReference type="SMART" id="SM00908">
    <property type="entry name" value="Gal-bind_lectin"/>
    <property type="match status" value="1"/>
</dbReference>
<evidence type="ECO:0000313" key="4">
    <source>
        <dbReference type="Ensembl" id="ENSCCNP00000013917.1"/>
    </source>
</evidence>